<dbReference type="InterPro" id="IPR008397">
    <property type="entry name" value="Alginate_lyase_dom"/>
</dbReference>
<feature type="region of interest" description="Disordered" evidence="3">
    <location>
        <begin position="280"/>
        <end position="318"/>
    </location>
</feature>
<dbReference type="Pfam" id="PF05426">
    <property type="entry name" value="Alginate_lyase"/>
    <property type="match status" value="1"/>
</dbReference>
<keyword evidence="7" id="KW-1185">Reference proteome</keyword>
<dbReference type="OrthoDB" id="6972889at2"/>
<dbReference type="SUPFAM" id="SSF48230">
    <property type="entry name" value="Chondroitin AC/alginate lyase"/>
    <property type="match status" value="1"/>
</dbReference>
<dbReference type="GO" id="GO:0016829">
    <property type="term" value="F:lyase activity"/>
    <property type="evidence" value="ECO:0007669"/>
    <property type="project" value="UniProtKB-KW"/>
</dbReference>
<feature type="signal peptide" evidence="4">
    <location>
        <begin position="1"/>
        <end position="20"/>
    </location>
</feature>
<proteinExistence type="predicted"/>
<evidence type="ECO:0000259" key="5">
    <source>
        <dbReference type="Pfam" id="PF05426"/>
    </source>
</evidence>
<evidence type="ECO:0000313" key="6">
    <source>
        <dbReference type="EMBL" id="RNF31314.1"/>
    </source>
</evidence>
<dbReference type="PROSITE" id="PS51257">
    <property type="entry name" value="PROKAR_LIPOPROTEIN"/>
    <property type="match status" value="1"/>
</dbReference>
<dbReference type="AlphaFoldDB" id="A0A422QMQ2"/>
<evidence type="ECO:0000256" key="1">
    <source>
        <dbReference type="ARBA" id="ARBA00022729"/>
    </source>
</evidence>
<dbReference type="InterPro" id="IPR008929">
    <property type="entry name" value="Chondroitin_lyas"/>
</dbReference>
<evidence type="ECO:0000256" key="4">
    <source>
        <dbReference type="SAM" id="SignalP"/>
    </source>
</evidence>
<keyword evidence="2 6" id="KW-0456">Lyase</keyword>
<evidence type="ECO:0000313" key="7">
    <source>
        <dbReference type="Proteomes" id="UP000283254"/>
    </source>
</evidence>
<evidence type="ECO:0000256" key="2">
    <source>
        <dbReference type="ARBA" id="ARBA00023239"/>
    </source>
</evidence>
<evidence type="ECO:0000256" key="3">
    <source>
        <dbReference type="SAM" id="MobiDB-lite"/>
    </source>
</evidence>
<comment type="caution">
    <text evidence="6">The sequence shown here is derived from an EMBL/GenBank/DDBJ whole genome shotgun (WGS) entry which is preliminary data.</text>
</comment>
<name>A0A422QMQ2_9BURK</name>
<feature type="domain" description="Alginate lyase" evidence="5">
    <location>
        <begin position="31"/>
        <end position="253"/>
    </location>
</feature>
<dbReference type="RefSeq" id="WP_123069001.1">
    <property type="nucleotide sequence ID" value="NZ_JSAB01000066.1"/>
</dbReference>
<dbReference type="EMBL" id="JSAB01000066">
    <property type="protein sequence ID" value="RNF31314.1"/>
    <property type="molecule type" value="Genomic_DNA"/>
</dbReference>
<keyword evidence="1 4" id="KW-0732">Signal</keyword>
<organism evidence="6 7">
    <name type="scientific">Massilia aurea</name>
    <dbReference type="NCBI Taxonomy" id="373040"/>
    <lineage>
        <taxon>Bacteria</taxon>
        <taxon>Pseudomonadati</taxon>
        <taxon>Pseudomonadota</taxon>
        <taxon>Betaproteobacteria</taxon>
        <taxon>Burkholderiales</taxon>
        <taxon>Oxalobacteraceae</taxon>
        <taxon>Telluria group</taxon>
        <taxon>Massilia</taxon>
    </lineage>
</organism>
<sequence length="318" mass="34370">MRHLLSSCIALLLVPGAAFACAPAPPPVHDIDANRYYTDARSSIVDPALKARNEAAVKPVNDYLGHVARSASDWQAGRDPDGAGCALAWLQAWAGHEALLGTMTTRQSYYTRKWTLAGLALSYARVQLEATPAQRAAIEAWLRRLADVTIDHAEQHKGVRNNHYYWEGLAVTAVGGVTGDSRYLDWGRKVFAHAMGQVAPDGSLPLEVARAGKALSYHLYAAAPLVMMASILDLDDPALERLLRFSVQAVADPAPLARLAGAPQEVPPRVPGWIAIHERRSGQRIAPQAPPADNWDARMGGDRNLVNPLEHPRAGQGS</sequence>
<dbReference type="GO" id="GO:0042597">
    <property type="term" value="C:periplasmic space"/>
    <property type="evidence" value="ECO:0007669"/>
    <property type="project" value="InterPro"/>
</dbReference>
<dbReference type="Proteomes" id="UP000283254">
    <property type="component" value="Unassembled WGS sequence"/>
</dbReference>
<accession>A0A422QMQ2</accession>
<reference evidence="6" key="1">
    <citation type="submission" date="2014-10" db="EMBL/GenBank/DDBJ databases">
        <title>Massilia sp. genome.</title>
        <authorList>
            <person name="Xu B."/>
            <person name="Dai L."/>
            <person name="Huang Z."/>
        </authorList>
    </citation>
    <scope>NUCLEOTIDE SEQUENCE [LARGE SCALE GENOMIC DNA]</scope>
    <source>
        <strain evidence="6">CFS-1</strain>
    </source>
</reference>
<gene>
    <name evidence="6" type="ORF">NM04_07955</name>
</gene>
<feature type="chain" id="PRO_5019347721" evidence="4">
    <location>
        <begin position="21"/>
        <end position="318"/>
    </location>
</feature>
<protein>
    <submittedName>
        <fullName evidence="6">Alginate lyase</fullName>
    </submittedName>
</protein>
<dbReference type="Gene3D" id="1.50.10.100">
    <property type="entry name" value="Chondroitin AC/alginate lyase"/>
    <property type="match status" value="1"/>
</dbReference>